<evidence type="ECO:0000313" key="1">
    <source>
        <dbReference type="EMBL" id="MBB6565950.1"/>
    </source>
</evidence>
<evidence type="ECO:0000313" key="4">
    <source>
        <dbReference type="Proteomes" id="UP000553957"/>
    </source>
</evidence>
<organism evidence="2 3">
    <name type="scientific">Kribbella sandramycini</name>
    <dbReference type="NCBI Taxonomy" id="60450"/>
    <lineage>
        <taxon>Bacteria</taxon>
        <taxon>Bacillati</taxon>
        <taxon>Actinomycetota</taxon>
        <taxon>Actinomycetes</taxon>
        <taxon>Propionibacteriales</taxon>
        <taxon>Kribbellaceae</taxon>
        <taxon>Kribbella</taxon>
    </lineage>
</organism>
<reference evidence="2 3" key="1">
    <citation type="submission" date="2020-05" db="EMBL/GenBank/DDBJ databases">
        <title>Genome sequence of Kribbella sandramycini ATCC 39419.</title>
        <authorList>
            <person name="Maclea K.S."/>
            <person name="Fair J.L."/>
        </authorList>
    </citation>
    <scope>NUCLEOTIDE SEQUENCE [LARGE SCALE GENOMIC DNA]</scope>
    <source>
        <strain evidence="2 3">ATCC 39419</strain>
    </source>
</reference>
<keyword evidence="3" id="KW-1185">Reference proteome</keyword>
<dbReference type="EMBL" id="JABJRC010000010">
    <property type="protein sequence ID" value="NOL44954.1"/>
    <property type="molecule type" value="Genomic_DNA"/>
</dbReference>
<name>A0A7Y4L5X7_9ACTN</name>
<gene>
    <name evidence="1" type="ORF">HNR71_001587</name>
    <name evidence="2" type="ORF">HPO96_32355</name>
</gene>
<dbReference type="Pfam" id="PF07617">
    <property type="entry name" value="DUF1579"/>
    <property type="match status" value="1"/>
</dbReference>
<dbReference type="EMBL" id="JACHKF010000001">
    <property type="protein sequence ID" value="MBB6565950.1"/>
    <property type="molecule type" value="Genomic_DNA"/>
</dbReference>
<accession>A0A7Y4L5X7</accession>
<evidence type="ECO:0000313" key="3">
    <source>
        <dbReference type="Proteomes" id="UP000534306"/>
    </source>
</evidence>
<protein>
    <submittedName>
        <fullName evidence="2">DUF1579 family protein</fullName>
    </submittedName>
</protein>
<dbReference type="Proteomes" id="UP000553957">
    <property type="component" value="Unassembled WGS sequence"/>
</dbReference>
<reference evidence="1 4" key="2">
    <citation type="submission" date="2020-08" db="EMBL/GenBank/DDBJ databases">
        <title>Sequencing the genomes of 1000 actinobacteria strains.</title>
        <authorList>
            <person name="Klenk H.-P."/>
        </authorList>
    </citation>
    <scope>NUCLEOTIDE SEQUENCE [LARGE SCALE GENOMIC DNA]</scope>
    <source>
        <strain evidence="1 4">DSM 15626</strain>
    </source>
</reference>
<dbReference type="AlphaFoldDB" id="A0A7Y4L5X7"/>
<dbReference type="Proteomes" id="UP000534306">
    <property type="component" value="Unassembled WGS sequence"/>
</dbReference>
<dbReference type="InterPro" id="IPR011473">
    <property type="entry name" value="DUF1579"/>
</dbReference>
<evidence type="ECO:0000313" key="2">
    <source>
        <dbReference type="EMBL" id="NOL44954.1"/>
    </source>
</evidence>
<sequence>MSNSPETPVPAISPDPALKLLDRFVGSWTMEGNLIGSTEKNILGTTSYRWLPGGFFLEQRVQFDFAGWVEIDSTEIIGYDPATRTFPSLVYANMSPQPLPYVWQVDGDEVTITVTYGPMDATFKGSFSADGNRFHGAWRPNPGADEAVNIAYEIGGERVGAA</sequence>
<proteinExistence type="predicted"/>
<comment type="caution">
    <text evidence="2">The sequence shown here is derived from an EMBL/GenBank/DDBJ whole genome shotgun (WGS) entry which is preliminary data.</text>
</comment>
<dbReference type="RefSeq" id="WP_171678212.1">
    <property type="nucleotide sequence ID" value="NZ_BAAAGT010000001.1"/>
</dbReference>